<dbReference type="GO" id="GO:0008073">
    <property type="term" value="F:ornithine decarboxylase inhibitor activity"/>
    <property type="evidence" value="ECO:0007669"/>
    <property type="project" value="InterPro"/>
</dbReference>
<reference evidence="3" key="1">
    <citation type="submission" date="2025-08" db="UniProtKB">
        <authorList>
            <consortium name="Ensembl"/>
        </authorList>
    </citation>
    <scope>IDENTIFICATION</scope>
</reference>
<dbReference type="InterPro" id="IPR002993">
    <property type="entry name" value="ODC_AZ"/>
</dbReference>
<dbReference type="GO" id="GO:0005634">
    <property type="term" value="C:nucleus"/>
    <property type="evidence" value="ECO:0007669"/>
    <property type="project" value="TreeGrafter"/>
</dbReference>
<dbReference type="Ensembl" id="ENSCCRT00015101318.1">
    <property type="protein sequence ID" value="ENSCCRP00015098128.1"/>
    <property type="gene ID" value="ENSCCRG00015039499.1"/>
</dbReference>
<evidence type="ECO:0000313" key="4">
    <source>
        <dbReference type="Proteomes" id="UP000694700"/>
    </source>
</evidence>
<organism evidence="3 4">
    <name type="scientific">Cyprinus carpio</name>
    <name type="common">Common carp</name>
    <dbReference type="NCBI Taxonomy" id="7962"/>
    <lineage>
        <taxon>Eukaryota</taxon>
        <taxon>Metazoa</taxon>
        <taxon>Chordata</taxon>
        <taxon>Craniata</taxon>
        <taxon>Vertebrata</taxon>
        <taxon>Euteleostomi</taxon>
        <taxon>Actinopterygii</taxon>
        <taxon>Neopterygii</taxon>
        <taxon>Teleostei</taxon>
        <taxon>Ostariophysi</taxon>
        <taxon>Cypriniformes</taxon>
        <taxon>Cyprinidae</taxon>
        <taxon>Cyprininae</taxon>
        <taxon>Cyprinus</taxon>
    </lineage>
</organism>
<dbReference type="PANTHER" id="PTHR10279:SF6">
    <property type="entry name" value="ORNITHINE DECARBOXYLASE ANTIZYME 2"/>
    <property type="match status" value="1"/>
</dbReference>
<accession>A0A8C2A195</accession>
<evidence type="ECO:0000256" key="1">
    <source>
        <dbReference type="ARBA" id="ARBA00008796"/>
    </source>
</evidence>
<protein>
    <submittedName>
        <fullName evidence="3">Ornithine decarboxylase antizyme 2b</fullName>
    </submittedName>
</protein>
<proteinExistence type="inferred from homology"/>
<evidence type="ECO:0000313" key="3">
    <source>
        <dbReference type="Ensembl" id="ENSCCRP00015098128.1"/>
    </source>
</evidence>
<sequence length="218" mass="24754">MRVCVTLAIFCVLFVQLEFHWTIISKFKFLLACVCAELHFWIQLVCSAGSGSRLRGLSGAPDAPHLQRMNTDRQSTSRDLTQDVLLYKDGKLTVKQQVNSLDSESPILLFQYQLSGQLSWNMQTVLSGHSLFVGLPNGELLQGTKEGLTAVLEFAEEKLQINHVFVWFMKNRPDKLLLTRTFCYLGFELVKQDHLIASIAGDLRLMVYTIQQTHTSEE</sequence>
<dbReference type="GO" id="GO:0045732">
    <property type="term" value="P:positive regulation of protein catabolic process"/>
    <property type="evidence" value="ECO:0007669"/>
    <property type="project" value="TreeGrafter"/>
</dbReference>
<dbReference type="PANTHER" id="PTHR10279">
    <property type="entry name" value="ORNITHINE DECARBOXYLASE ANTIZYME"/>
    <property type="match status" value="1"/>
</dbReference>
<dbReference type="SUPFAM" id="SSF55729">
    <property type="entry name" value="Acyl-CoA N-acyltransferases (Nat)"/>
    <property type="match status" value="1"/>
</dbReference>
<dbReference type="GO" id="GO:0005737">
    <property type="term" value="C:cytoplasm"/>
    <property type="evidence" value="ECO:0007669"/>
    <property type="project" value="TreeGrafter"/>
</dbReference>
<evidence type="ECO:0000256" key="2">
    <source>
        <dbReference type="ARBA" id="ARBA00022758"/>
    </source>
</evidence>
<dbReference type="Proteomes" id="UP000694700">
    <property type="component" value="Unplaced"/>
</dbReference>
<dbReference type="Gene3D" id="3.40.630.60">
    <property type="match status" value="1"/>
</dbReference>
<dbReference type="GO" id="GO:0075523">
    <property type="term" value="P:viral translational frameshifting"/>
    <property type="evidence" value="ECO:0007669"/>
    <property type="project" value="UniProtKB-KW"/>
</dbReference>
<dbReference type="InterPro" id="IPR038581">
    <property type="entry name" value="ODC_AZ_sf"/>
</dbReference>
<dbReference type="InterPro" id="IPR016181">
    <property type="entry name" value="Acyl_CoA_acyltransferase"/>
</dbReference>
<dbReference type="AlphaFoldDB" id="A0A8C2A195"/>
<comment type="similarity">
    <text evidence="1">Belongs to the ODC antizyme family.</text>
</comment>
<dbReference type="Pfam" id="PF02100">
    <property type="entry name" value="ODC_AZ"/>
    <property type="match status" value="1"/>
</dbReference>
<name>A0A8C2A195_CYPCA</name>
<keyword evidence="2" id="KW-0688">Ribosomal frameshifting</keyword>